<dbReference type="InterPro" id="IPR008271">
    <property type="entry name" value="Ser/Thr_kinase_AS"/>
</dbReference>
<evidence type="ECO:0000313" key="10">
    <source>
        <dbReference type="Proteomes" id="UP000319557"/>
    </source>
</evidence>
<keyword evidence="2" id="KW-0723">Serine/threonine-protein kinase</keyword>
<organism evidence="9 10">
    <name type="scientific">Rosistilla ulvae</name>
    <dbReference type="NCBI Taxonomy" id="1930277"/>
    <lineage>
        <taxon>Bacteria</taxon>
        <taxon>Pseudomonadati</taxon>
        <taxon>Planctomycetota</taxon>
        <taxon>Planctomycetia</taxon>
        <taxon>Pirellulales</taxon>
        <taxon>Pirellulaceae</taxon>
        <taxon>Rosistilla</taxon>
    </lineage>
</organism>
<protein>
    <recommendedName>
        <fullName evidence="1">non-specific serine/threonine protein kinase</fullName>
        <ecNumber evidence="1">2.7.11.1</ecNumber>
    </recommendedName>
</protein>
<dbReference type="PROSITE" id="PS00108">
    <property type="entry name" value="PROTEIN_KINASE_ST"/>
    <property type="match status" value="1"/>
</dbReference>
<evidence type="ECO:0000256" key="1">
    <source>
        <dbReference type="ARBA" id="ARBA00012513"/>
    </source>
</evidence>
<evidence type="ECO:0000256" key="4">
    <source>
        <dbReference type="ARBA" id="ARBA00022741"/>
    </source>
</evidence>
<keyword evidence="10" id="KW-1185">Reference proteome</keyword>
<dbReference type="Gene3D" id="1.10.510.10">
    <property type="entry name" value="Transferase(Phosphotransferase) domain 1"/>
    <property type="match status" value="1"/>
</dbReference>
<dbReference type="Proteomes" id="UP000319557">
    <property type="component" value="Chromosome"/>
</dbReference>
<name>A0A517LUJ4_9BACT</name>
<keyword evidence="5 9" id="KW-0418">Kinase</keyword>
<keyword evidence="4" id="KW-0547">Nucleotide-binding</keyword>
<keyword evidence="7" id="KW-1133">Transmembrane helix</keyword>
<evidence type="ECO:0000259" key="8">
    <source>
        <dbReference type="PROSITE" id="PS50011"/>
    </source>
</evidence>
<dbReference type="InterPro" id="IPR000719">
    <property type="entry name" value="Prot_kinase_dom"/>
</dbReference>
<evidence type="ECO:0000256" key="3">
    <source>
        <dbReference type="ARBA" id="ARBA00022679"/>
    </source>
</evidence>
<sequence>MALFVSMAYAVEPIAGRTLRESVSIDPLWKSVDNGSHADSLFSTLPVPRTLLSDDAEFDELLGEIFERIEAGTGPTAEEYLQRYPQFADELTEFFRNQAWFAAPALAETVAGDSEPMVAASLVGCEVGPYRLTEEIARGGMGVVYRARQTELNREVAVKLISSGAMASAEELRRFRQEAEAAAQLHHPNIVPIHDVGSWRGQTYFSMTLIEGESLQDWVASRRCTIQQAVVAVREIARAVSYAHRRGIVHRDLKPANILVDGEGKPMLTDFGLAKWQRDGSALTQTGQILGTPNYMSPEQASGSTKIGPSADIYALGAVLYSLLTGQPPHCGESTVEILTKVLGCEPVPPRELNREVSSDLQRICMECLNHDPKERYATAAEFADDLDRYLNGDSISAGHSGMFLELARTLRRDQHYEHFRNWGKALVLMGLSIFLAHVAIFVLVRRGHSDWAAYWTPRCYMAVALTAVIYYYRSGTLRARSVAERPIWSIWMGYLVALGTMNAILTLRGTSQVEVFPFASTLAAFGFVALGGHVWGGSYLLGGLFVVNALVSVFIGQWAILSFGACWFLALAVLAYRYRKAAAS</sequence>
<dbReference type="Gene3D" id="3.30.200.20">
    <property type="entry name" value="Phosphorylase Kinase, domain 1"/>
    <property type="match status" value="1"/>
</dbReference>
<keyword evidence="7" id="KW-0812">Transmembrane</keyword>
<feature type="transmembrane region" description="Helical" evidence="7">
    <location>
        <begin position="452"/>
        <end position="473"/>
    </location>
</feature>
<dbReference type="GO" id="GO:0005524">
    <property type="term" value="F:ATP binding"/>
    <property type="evidence" value="ECO:0007669"/>
    <property type="project" value="UniProtKB-KW"/>
</dbReference>
<reference evidence="9 10" key="1">
    <citation type="submission" date="2019-02" db="EMBL/GenBank/DDBJ databases">
        <title>Deep-cultivation of Planctomycetes and their phenomic and genomic characterization uncovers novel biology.</title>
        <authorList>
            <person name="Wiegand S."/>
            <person name="Jogler M."/>
            <person name="Boedeker C."/>
            <person name="Pinto D."/>
            <person name="Vollmers J."/>
            <person name="Rivas-Marin E."/>
            <person name="Kohn T."/>
            <person name="Peeters S.H."/>
            <person name="Heuer A."/>
            <person name="Rast P."/>
            <person name="Oberbeckmann S."/>
            <person name="Bunk B."/>
            <person name="Jeske O."/>
            <person name="Meyerdierks A."/>
            <person name="Storesund J.E."/>
            <person name="Kallscheuer N."/>
            <person name="Luecker S."/>
            <person name="Lage O.M."/>
            <person name="Pohl T."/>
            <person name="Merkel B.J."/>
            <person name="Hornburger P."/>
            <person name="Mueller R.-W."/>
            <person name="Bruemmer F."/>
            <person name="Labrenz M."/>
            <person name="Spormann A.M."/>
            <person name="Op den Camp H."/>
            <person name="Overmann J."/>
            <person name="Amann R."/>
            <person name="Jetten M.S.M."/>
            <person name="Mascher T."/>
            <person name="Medema M.H."/>
            <person name="Devos D.P."/>
            <person name="Kaster A.-K."/>
            <person name="Ovreas L."/>
            <person name="Rohde M."/>
            <person name="Galperin M.Y."/>
            <person name="Jogler C."/>
        </authorList>
    </citation>
    <scope>NUCLEOTIDE SEQUENCE [LARGE SCALE GENOMIC DNA]</scope>
    <source>
        <strain evidence="9 10">EC9</strain>
    </source>
</reference>
<dbReference type="PANTHER" id="PTHR43289:SF6">
    <property type="entry name" value="SERINE_THREONINE-PROTEIN KINASE NEKL-3"/>
    <property type="match status" value="1"/>
</dbReference>
<feature type="transmembrane region" description="Helical" evidence="7">
    <location>
        <begin position="516"/>
        <end position="536"/>
    </location>
</feature>
<dbReference type="EMBL" id="CP036261">
    <property type="protein sequence ID" value="QDS86288.1"/>
    <property type="molecule type" value="Genomic_DNA"/>
</dbReference>
<proteinExistence type="predicted"/>
<dbReference type="EC" id="2.7.11.1" evidence="1"/>
<dbReference type="Pfam" id="PF00069">
    <property type="entry name" value="Pkinase"/>
    <property type="match status" value="1"/>
</dbReference>
<feature type="transmembrane region" description="Helical" evidence="7">
    <location>
        <begin position="556"/>
        <end position="577"/>
    </location>
</feature>
<keyword evidence="6" id="KW-0067">ATP-binding</keyword>
<evidence type="ECO:0000256" key="7">
    <source>
        <dbReference type="SAM" id="Phobius"/>
    </source>
</evidence>
<evidence type="ECO:0000256" key="2">
    <source>
        <dbReference type="ARBA" id="ARBA00022527"/>
    </source>
</evidence>
<dbReference type="PANTHER" id="PTHR43289">
    <property type="entry name" value="MITOGEN-ACTIVATED PROTEIN KINASE KINASE KINASE 20-RELATED"/>
    <property type="match status" value="1"/>
</dbReference>
<dbReference type="SMART" id="SM00220">
    <property type="entry name" value="S_TKc"/>
    <property type="match status" value="1"/>
</dbReference>
<evidence type="ECO:0000313" key="9">
    <source>
        <dbReference type="EMBL" id="QDS86288.1"/>
    </source>
</evidence>
<dbReference type="SUPFAM" id="SSF56112">
    <property type="entry name" value="Protein kinase-like (PK-like)"/>
    <property type="match status" value="1"/>
</dbReference>
<feature type="transmembrane region" description="Helical" evidence="7">
    <location>
        <begin position="488"/>
        <end position="509"/>
    </location>
</feature>
<dbReference type="CDD" id="cd14014">
    <property type="entry name" value="STKc_PknB_like"/>
    <property type="match status" value="1"/>
</dbReference>
<dbReference type="InterPro" id="IPR011009">
    <property type="entry name" value="Kinase-like_dom_sf"/>
</dbReference>
<feature type="domain" description="Protein kinase" evidence="8">
    <location>
        <begin position="130"/>
        <end position="391"/>
    </location>
</feature>
<feature type="transmembrane region" description="Helical" evidence="7">
    <location>
        <begin position="423"/>
        <end position="445"/>
    </location>
</feature>
<dbReference type="PROSITE" id="PS50011">
    <property type="entry name" value="PROTEIN_KINASE_DOM"/>
    <property type="match status" value="1"/>
</dbReference>
<evidence type="ECO:0000256" key="5">
    <source>
        <dbReference type="ARBA" id="ARBA00022777"/>
    </source>
</evidence>
<dbReference type="AlphaFoldDB" id="A0A517LUJ4"/>
<dbReference type="GO" id="GO:0004674">
    <property type="term" value="F:protein serine/threonine kinase activity"/>
    <property type="evidence" value="ECO:0007669"/>
    <property type="project" value="UniProtKB-KW"/>
</dbReference>
<keyword evidence="7" id="KW-0472">Membrane</keyword>
<accession>A0A517LUJ4</accession>
<evidence type="ECO:0000256" key="6">
    <source>
        <dbReference type="ARBA" id="ARBA00022840"/>
    </source>
</evidence>
<gene>
    <name evidence="9" type="primary">pknB_1</name>
    <name evidence="9" type="ORF">EC9_04490</name>
</gene>
<keyword evidence="3 9" id="KW-0808">Transferase</keyword>
<dbReference type="KEGG" id="ruv:EC9_04490"/>
<dbReference type="FunFam" id="1.10.510.10:FF:000021">
    <property type="entry name" value="Serine/threonine protein kinase"/>
    <property type="match status" value="1"/>
</dbReference>